<dbReference type="AlphaFoldDB" id="A0A6H1ZF88"/>
<name>A0A6H1ZF88_9ZZZZ</name>
<gene>
    <name evidence="1" type="ORF">TM448A00336_0047</name>
    <name evidence="2" type="ORF">TM448B01973_0002</name>
</gene>
<dbReference type="EMBL" id="MT144004">
    <property type="protein sequence ID" value="QJA46198.1"/>
    <property type="molecule type" value="Genomic_DNA"/>
</dbReference>
<sequence length="252" mass="27306">MASHLPAFLLQVVITDDNKWIDIDIGAGEVNLSIATGTYDDMVAVAAAIEVALQASDATFSVDIGSTGTVTISRTGAYDILWLTGIHGSSGTDQHIGTILGYDDAGDDEFAASYDSDLQHQRGFYCQDGAILEFDSLNMPVKIGPASFIAVDGSLERCTYGDHTKRQIDLATIPRALYFEEFATDANAPYITWWKIASGGTPFILYSDTDPFTAEGQWALIQGENEGLLENTKRLDDSAAYFSTSLMMQRQA</sequence>
<evidence type="ECO:0000313" key="1">
    <source>
        <dbReference type="EMBL" id="QJA46198.1"/>
    </source>
</evidence>
<dbReference type="EMBL" id="MT144856">
    <property type="protein sequence ID" value="QJI00491.1"/>
    <property type="molecule type" value="Genomic_DNA"/>
</dbReference>
<protein>
    <submittedName>
        <fullName evidence="1">Uncharacterized protein</fullName>
    </submittedName>
</protein>
<reference evidence="1" key="1">
    <citation type="submission" date="2020-03" db="EMBL/GenBank/DDBJ databases">
        <title>The deep terrestrial virosphere.</title>
        <authorList>
            <person name="Holmfeldt K."/>
            <person name="Nilsson E."/>
            <person name="Simone D."/>
            <person name="Lopez-Fernandez M."/>
            <person name="Wu X."/>
            <person name="de Brujin I."/>
            <person name="Lundin D."/>
            <person name="Andersson A."/>
            <person name="Bertilsson S."/>
            <person name="Dopson M."/>
        </authorList>
    </citation>
    <scope>NUCLEOTIDE SEQUENCE</scope>
    <source>
        <strain evidence="1">TM448A00336</strain>
        <strain evidence="2">TM448B01973</strain>
    </source>
</reference>
<organism evidence="1">
    <name type="scientific">viral metagenome</name>
    <dbReference type="NCBI Taxonomy" id="1070528"/>
    <lineage>
        <taxon>unclassified sequences</taxon>
        <taxon>metagenomes</taxon>
        <taxon>organismal metagenomes</taxon>
    </lineage>
</organism>
<evidence type="ECO:0000313" key="2">
    <source>
        <dbReference type="EMBL" id="QJI00491.1"/>
    </source>
</evidence>
<proteinExistence type="predicted"/>
<accession>A0A6H1ZF88</accession>